<accession>A0A7X2MHL5</accession>
<dbReference type="EMBL" id="WKKX01000990">
    <property type="protein sequence ID" value="MSE09571.1"/>
    <property type="molecule type" value="Genomic_DNA"/>
</dbReference>
<feature type="domain" description="HTH cro/C1-type" evidence="2">
    <location>
        <begin position="6"/>
        <end position="60"/>
    </location>
</feature>
<dbReference type="GO" id="GO:0003677">
    <property type="term" value="F:DNA binding"/>
    <property type="evidence" value="ECO:0007669"/>
    <property type="project" value="UniProtKB-KW"/>
</dbReference>
<dbReference type="AlphaFoldDB" id="A0A7X2MHL5"/>
<name>A0A7X2MHL5_9LACO</name>
<dbReference type="InterPro" id="IPR001387">
    <property type="entry name" value="Cro/C1-type_HTH"/>
</dbReference>
<dbReference type="PANTHER" id="PTHR46558">
    <property type="entry name" value="TRACRIPTIONAL REGULATORY PROTEIN-RELATED-RELATED"/>
    <property type="match status" value="1"/>
</dbReference>
<sequence length="63" mass="6953">MPKITLKAARVNAGLTQKEAAEKIGISYQTLSDYEKDGSKIKVSVLNKMCSVYGLPAEYIFLK</sequence>
<dbReference type="PANTHER" id="PTHR46558:SF13">
    <property type="entry name" value="HTH-TYPE TRANSCRIPTIONAL REGULATOR IMMR"/>
    <property type="match status" value="1"/>
</dbReference>
<dbReference type="SMART" id="SM00530">
    <property type="entry name" value="HTH_XRE"/>
    <property type="match status" value="1"/>
</dbReference>
<evidence type="ECO:0000313" key="4">
    <source>
        <dbReference type="Proteomes" id="UP000467635"/>
    </source>
</evidence>
<comment type="caution">
    <text evidence="3">The sequence shown here is derived from an EMBL/GenBank/DDBJ whole genome shotgun (WGS) entry which is preliminary data.</text>
</comment>
<dbReference type="InterPro" id="IPR010982">
    <property type="entry name" value="Lambda_DNA-bd_dom_sf"/>
</dbReference>
<evidence type="ECO:0000313" key="3">
    <source>
        <dbReference type="EMBL" id="MSE09571.1"/>
    </source>
</evidence>
<protein>
    <submittedName>
        <fullName evidence="3">Helix-turn-helix domain-containing protein</fullName>
    </submittedName>
</protein>
<keyword evidence="1" id="KW-0238">DNA-binding</keyword>
<gene>
    <name evidence="3" type="ORF">GKC33_13085</name>
</gene>
<evidence type="ECO:0000259" key="2">
    <source>
        <dbReference type="PROSITE" id="PS50943"/>
    </source>
</evidence>
<reference evidence="3 4" key="1">
    <citation type="submission" date="2019-11" db="EMBL/GenBank/DDBJ databases">
        <title>Draft Genome Sequence of Plant Growth-Promoting Rhizosphere-Associated Bacteria.</title>
        <authorList>
            <person name="Vasilyev I.Y."/>
            <person name="Radchenko V."/>
            <person name="Ilnitskaya E.V."/>
        </authorList>
    </citation>
    <scope>NUCLEOTIDE SEQUENCE [LARGE SCALE GENOMIC DNA]</scope>
    <source>
        <strain evidence="3 4">VRA_01-1sq_f</strain>
    </source>
</reference>
<dbReference type="PROSITE" id="PS50943">
    <property type="entry name" value="HTH_CROC1"/>
    <property type="match status" value="1"/>
</dbReference>
<evidence type="ECO:0000256" key="1">
    <source>
        <dbReference type="ARBA" id="ARBA00023125"/>
    </source>
</evidence>
<dbReference type="Gene3D" id="1.10.260.40">
    <property type="entry name" value="lambda repressor-like DNA-binding domains"/>
    <property type="match status" value="1"/>
</dbReference>
<dbReference type="CDD" id="cd00093">
    <property type="entry name" value="HTH_XRE"/>
    <property type="match status" value="1"/>
</dbReference>
<dbReference type="Pfam" id="PF01381">
    <property type="entry name" value="HTH_3"/>
    <property type="match status" value="1"/>
</dbReference>
<dbReference type="SUPFAM" id="SSF47413">
    <property type="entry name" value="lambda repressor-like DNA-binding domains"/>
    <property type="match status" value="1"/>
</dbReference>
<proteinExistence type="predicted"/>
<dbReference type="Proteomes" id="UP000467635">
    <property type="component" value="Unassembled WGS sequence"/>
</dbReference>
<organism evidence="3 4">
    <name type="scientific">Ligilactobacillus salivarius</name>
    <dbReference type="NCBI Taxonomy" id="1624"/>
    <lineage>
        <taxon>Bacteria</taxon>
        <taxon>Bacillati</taxon>
        <taxon>Bacillota</taxon>
        <taxon>Bacilli</taxon>
        <taxon>Lactobacillales</taxon>
        <taxon>Lactobacillaceae</taxon>
        <taxon>Ligilactobacillus</taxon>
    </lineage>
</organism>